<sequence>MDRTLTVVAGHQVAVAAERALIHAVPRLLAATVHIDHAPAEARTGRSAAPNL</sequence>
<dbReference type="PATRIC" id="fig|1348663.4.peg.2853"/>
<proteinExistence type="predicted"/>
<evidence type="ECO:0000313" key="1">
    <source>
        <dbReference type="EMBL" id="KDN85386.1"/>
    </source>
</evidence>
<dbReference type="EMBL" id="JNBY01000085">
    <property type="protein sequence ID" value="KDN85386.1"/>
    <property type="molecule type" value="Genomic_DNA"/>
</dbReference>
<reference evidence="1 2" key="1">
    <citation type="submission" date="2014-05" db="EMBL/GenBank/DDBJ databases">
        <title>Draft Genome Sequence of Kitasatospora cheerisanensis KCTC 2395.</title>
        <authorList>
            <person name="Nam D.H."/>
        </authorList>
    </citation>
    <scope>NUCLEOTIDE SEQUENCE [LARGE SCALE GENOMIC DNA]</scope>
    <source>
        <strain evidence="1 2">KCTC 2395</strain>
    </source>
</reference>
<dbReference type="InterPro" id="IPR036837">
    <property type="entry name" value="Cation_efflux_CTD_sf"/>
</dbReference>
<evidence type="ECO:0000313" key="2">
    <source>
        <dbReference type="Proteomes" id="UP000027178"/>
    </source>
</evidence>
<organism evidence="1 2">
    <name type="scientific">Kitasatospora cheerisanensis KCTC 2395</name>
    <dbReference type="NCBI Taxonomy" id="1348663"/>
    <lineage>
        <taxon>Bacteria</taxon>
        <taxon>Bacillati</taxon>
        <taxon>Actinomycetota</taxon>
        <taxon>Actinomycetes</taxon>
        <taxon>Kitasatosporales</taxon>
        <taxon>Streptomycetaceae</taxon>
        <taxon>Kitasatospora</taxon>
    </lineage>
</organism>
<dbReference type="eggNOG" id="COG0053">
    <property type="taxonomic scope" value="Bacteria"/>
</dbReference>
<protein>
    <submittedName>
        <fullName evidence="1">Cation diffusion facilitator family transporter</fullName>
    </submittedName>
</protein>
<gene>
    <name evidence="1" type="ORF">KCH_29670</name>
</gene>
<name>A0A066Z4V9_9ACTN</name>
<keyword evidence="2" id="KW-1185">Reference proteome</keyword>
<accession>A0A066Z4V9</accession>
<comment type="caution">
    <text evidence="1">The sequence shown here is derived from an EMBL/GenBank/DDBJ whole genome shotgun (WGS) entry which is preliminary data.</text>
</comment>
<dbReference type="Proteomes" id="UP000027178">
    <property type="component" value="Unassembled WGS sequence"/>
</dbReference>
<dbReference type="AlphaFoldDB" id="A0A066Z4V9"/>
<dbReference type="Gene3D" id="3.30.70.1350">
    <property type="entry name" value="Cation efflux protein, cytoplasmic domain"/>
    <property type="match status" value="1"/>
</dbReference>
<dbReference type="HOGENOM" id="CLU_3080785_0_0_11"/>